<evidence type="ECO:0000256" key="3">
    <source>
        <dbReference type="ARBA" id="ARBA00022771"/>
    </source>
</evidence>
<protein>
    <submittedName>
        <fullName evidence="7">Zinc finger protein 91</fullName>
    </submittedName>
</protein>
<dbReference type="GO" id="GO:0000981">
    <property type="term" value="F:DNA-binding transcription factor activity, RNA polymerase II-specific"/>
    <property type="evidence" value="ECO:0007669"/>
    <property type="project" value="TreeGrafter"/>
</dbReference>
<dbReference type="Gene3D" id="3.30.160.60">
    <property type="entry name" value="Classic Zinc Finger"/>
    <property type="match status" value="2"/>
</dbReference>
<dbReference type="EMBL" id="HBUF01252286">
    <property type="protein sequence ID" value="CAG6680472.1"/>
    <property type="molecule type" value="Transcribed_RNA"/>
</dbReference>
<dbReference type="PROSITE" id="PS50157">
    <property type="entry name" value="ZINC_FINGER_C2H2_2"/>
    <property type="match status" value="2"/>
</dbReference>
<dbReference type="PANTHER" id="PTHR24379">
    <property type="entry name" value="KRAB AND ZINC FINGER DOMAIN-CONTAINING"/>
    <property type="match status" value="1"/>
</dbReference>
<keyword evidence="2" id="KW-0677">Repeat</keyword>
<keyword evidence="3 5" id="KW-0863">Zinc-finger</keyword>
<reference evidence="7" key="1">
    <citation type="submission" date="2021-05" db="EMBL/GenBank/DDBJ databases">
        <authorList>
            <person name="Alioto T."/>
            <person name="Alioto T."/>
            <person name="Gomez Garrido J."/>
        </authorList>
    </citation>
    <scope>NUCLEOTIDE SEQUENCE</scope>
</reference>
<evidence type="ECO:0000256" key="2">
    <source>
        <dbReference type="ARBA" id="ARBA00022737"/>
    </source>
</evidence>
<dbReference type="InterPro" id="IPR013087">
    <property type="entry name" value="Znf_C2H2_type"/>
</dbReference>
<proteinExistence type="predicted"/>
<dbReference type="SMART" id="SM00355">
    <property type="entry name" value="ZnF_C2H2"/>
    <property type="match status" value="6"/>
</dbReference>
<name>A0A8D8T9V2_9HEMI</name>
<dbReference type="GO" id="GO:0005634">
    <property type="term" value="C:nucleus"/>
    <property type="evidence" value="ECO:0007669"/>
    <property type="project" value="TreeGrafter"/>
</dbReference>
<evidence type="ECO:0000256" key="1">
    <source>
        <dbReference type="ARBA" id="ARBA00022723"/>
    </source>
</evidence>
<evidence type="ECO:0000256" key="5">
    <source>
        <dbReference type="PROSITE-ProRule" id="PRU00042"/>
    </source>
</evidence>
<dbReference type="PROSITE" id="PS00028">
    <property type="entry name" value="ZINC_FINGER_C2H2_1"/>
    <property type="match status" value="2"/>
</dbReference>
<dbReference type="GO" id="GO:0000977">
    <property type="term" value="F:RNA polymerase II transcription regulatory region sequence-specific DNA binding"/>
    <property type="evidence" value="ECO:0007669"/>
    <property type="project" value="TreeGrafter"/>
</dbReference>
<evidence type="ECO:0000259" key="6">
    <source>
        <dbReference type="PROSITE" id="PS50157"/>
    </source>
</evidence>
<dbReference type="AlphaFoldDB" id="A0A8D8T9V2"/>
<keyword evidence="4" id="KW-0862">Zinc</keyword>
<accession>A0A8D8T9V2</accession>
<evidence type="ECO:0000313" key="7">
    <source>
        <dbReference type="EMBL" id="CAG6680472.1"/>
    </source>
</evidence>
<feature type="domain" description="C2H2-type" evidence="6">
    <location>
        <begin position="330"/>
        <end position="357"/>
    </location>
</feature>
<sequence length="533" mass="63369">MIPDYKQKLKRRQLKKLRRRLKKLRRKKYKEHILNTVQERNRAFICCTSASAQKVMHNRSIIIFNEINGTSIPESAKVIKASCENTHSKTMNQTIKHIEYVQRVVRNITTCLMIINKNMNSINQQSSRTSSGIFENDSQSIDNIRTRERNLVEMKFIEGPTNTSKHVFKENVKAIHRTFESEKCSSPFEINTNMALQNTTKVACHLASCSFQDQTKFSCFQNVTTIGKSSKNGKEKDLEDLDTCIHCNQFVGGEAMSNITQHSVLCKNRNIKCLTCFKCNYTTRNLRQYENHCFHVHYSSKLACPKCQHVSNNIFTFVVHRRKHLNLRPYQCDVCMKYFITLHTMHRHKEIHNVNQSQKQLQCRMCTKTFSLKHYRREHEMTHNKKLQLKCKYCFYKTNRRMYLNKHIHMHEMGRIFFNKDRFCETCKIAFQNKQVFVIHVLEKHMENYTVFVKKKKMTQDIEDKEKDNMRQWKRKISNILVGTQTSQLTRKKVKIKRYKDHGNQTDLAPRKFKIIRIKRRNRTNTCAPQDKS</sequence>
<dbReference type="PANTHER" id="PTHR24379:SF127">
    <property type="entry name" value="BLOODY FINGERS-RELATED"/>
    <property type="match status" value="1"/>
</dbReference>
<organism evidence="7">
    <name type="scientific">Cacopsylla melanoneura</name>
    <dbReference type="NCBI Taxonomy" id="428564"/>
    <lineage>
        <taxon>Eukaryota</taxon>
        <taxon>Metazoa</taxon>
        <taxon>Ecdysozoa</taxon>
        <taxon>Arthropoda</taxon>
        <taxon>Hexapoda</taxon>
        <taxon>Insecta</taxon>
        <taxon>Pterygota</taxon>
        <taxon>Neoptera</taxon>
        <taxon>Paraneoptera</taxon>
        <taxon>Hemiptera</taxon>
        <taxon>Sternorrhyncha</taxon>
        <taxon>Psylloidea</taxon>
        <taxon>Psyllidae</taxon>
        <taxon>Psyllinae</taxon>
        <taxon>Cacopsylla</taxon>
    </lineage>
</organism>
<evidence type="ECO:0000256" key="4">
    <source>
        <dbReference type="ARBA" id="ARBA00022833"/>
    </source>
</evidence>
<dbReference type="GO" id="GO:0008270">
    <property type="term" value="F:zinc ion binding"/>
    <property type="evidence" value="ECO:0007669"/>
    <property type="project" value="UniProtKB-KW"/>
</dbReference>
<feature type="domain" description="C2H2-type" evidence="6">
    <location>
        <begin position="361"/>
        <end position="388"/>
    </location>
</feature>
<keyword evidence="1" id="KW-0479">Metal-binding</keyword>
<dbReference type="InterPro" id="IPR036236">
    <property type="entry name" value="Znf_C2H2_sf"/>
</dbReference>
<dbReference type="SUPFAM" id="SSF57667">
    <property type="entry name" value="beta-beta-alpha zinc fingers"/>
    <property type="match status" value="2"/>
</dbReference>